<organism evidence="8 9">
    <name type="scientific">Demequina mangrovi</name>
    <dbReference type="NCBI Taxonomy" id="1043493"/>
    <lineage>
        <taxon>Bacteria</taxon>
        <taxon>Bacillati</taxon>
        <taxon>Actinomycetota</taxon>
        <taxon>Actinomycetes</taxon>
        <taxon>Micrococcales</taxon>
        <taxon>Demequinaceae</taxon>
        <taxon>Demequina</taxon>
    </lineage>
</organism>
<keyword evidence="2" id="KW-1003">Cell membrane</keyword>
<dbReference type="RefSeq" id="WP_052406156.1">
    <property type="nucleotide sequence ID" value="NZ_BBLU01000023.1"/>
</dbReference>
<proteinExistence type="predicted"/>
<keyword evidence="3 7" id="KW-0812">Transmembrane</keyword>
<name>A0A1H6ZR84_9MICO</name>
<reference evidence="9" key="1">
    <citation type="submission" date="2016-10" db="EMBL/GenBank/DDBJ databases">
        <authorList>
            <person name="Varghese N."/>
        </authorList>
    </citation>
    <scope>NUCLEOTIDE SEQUENCE [LARGE SCALE GENOMIC DNA]</scope>
    <source>
        <strain evidence="9">DSM 24868</strain>
    </source>
</reference>
<evidence type="ECO:0000256" key="7">
    <source>
        <dbReference type="SAM" id="Phobius"/>
    </source>
</evidence>
<dbReference type="Proteomes" id="UP000183315">
    <property type="component" value="Unassembled WGS sequence"/>
</dbReference>
<evidence type="ECO:0000256" key="1">
    <source>
        <dbReference type="ARBA" id="ARBA00004236"/>
    </source>
</evidence>
<dbReference type="eggNOG" id="COG3190">
    <property type="taxonomic scope" value="Bacteria"/>
</dbReference>
<evidence type="ECO:0000256" key="6">
    <source>
        <dbReference type="SAM" id="MobiDB-lite"/>
    </source>
</evidence>
<evidence type="ECO:0000256" key="3">
    <source>
        <dbReference type="ARBA" id="ARBA00022692"/>
    </source>
</evidence>
<keyword evidence="5 7" id="KW-0472">Membrane</keyword>
<evidence type="ECO:0000256" key="2">
    <source>
        <dbReference type="ARBA" id="ARBA00022475"/>
    </source>
</evidence>
<dbReference type="EMBL" id="FNZI01000005">
    <property type="protein sequence ID" value="SEJ55959.1"/>
    <property type="molecule type" value="Genomic_DNA"/>
</dbReference>
<dbReference type="AlphaFoldDB" id="A0A1H6ZR84"/>
<keyword evidence="8" id="KW-0969">Cilium</keyword>
<dbReference type="GO" id="GO:0044781">
    <property type="term" value="P:bacterial-type flagellum organization"/>
    <property type="evidence" value="ECO:0007669"/>
    <property type="project" value="InterPro"/>
</dbReference>
<feature type="compositionally biased region" description="Acidic residues" evidence="6">
    <location>
        <begin position="81"/>
        <end position="96"/>
    </location>
</feature>
<dbReference type="InterPro" id="IPR022781">
    <property type="entry name" value="Flagellar_biosynth_FliO"/>
</dbReference>
<feature type="region of interest" description="Disordered" evidence="6">
    <location>
        <begin position="76"/>
        <end position="134"/>
    </location>
</feature>
<dbReference type="Pfam" id="PF04347">
    <property type="entry name" value="FliO"/>
    <property type="match status" value="1"/>
</dbReference>
<dbReference type="GO" id="GO:0016020">
    <property type="term" value="C:membrane"/>
    <property type="evidence" value="ECO:0007669"/>
    <property type="project" value="InterPro"/>
</dbReference>
<keyword evidence="8" id="KW-0282">Flagellum</keyword>
<keyword evidence="4 7" id="KW-1133">Transmembrane helix</keyword>
<dbReference type="OrthoDB" id="5191841at2"/>
<gene>
    <name evidence="8" type="ORF">SAMN05421637_2189</name>
</gene>
<keyword evidence="8" id="KW-0966">Cell projection</keyword>
<comment type="subcellular location">
    <subcellularLocation>
        <location evidence="1">Cell membrane</location>
    </subcellularLocation>
</comment>
<evidence type="ECO:0000256" key="4">
    <source>
        <dbReference type="ARBA" id="ARBA00022989"/>
    </source>
</evidence>
<dbReference type="STRING" id="1043493.SAMN05421637_2189"/>
<keyword evidence="9" id="KW-1185">Reference proteome</keyword>
<feature type="transmembrane region" description="Helical" evidence="7">
    <location>
        <begin position="6"/>
        <end position="24"/>
    </location>
</feature>
<protein>
    <submittedName>
        <fullName evidence="8">Flagellar biosynthetic protein FliO</fullName>
    </submittedName>
</protein>
<evidence type="ECO:0000313" key="9">
    <source>
        <dbReference type="Proteomes" id="UP000183315"/>
    </source>
</evidence>
<sequence>MDAFLLVLRVGLSLGAVLGLLWWLSRRLQSGGRAQRREALAVLGRQPLTKRSGVALIEVAGRRLVVGYADEGVSLLHDAGEAPEPEPEPEASDFEADLARALGDQPGLPAEPAHPTPARMADVRGQRSPLDGSILAPDTWRKAVVALQDRTIRRS</sequence>
<evidence type="ECO:0000313" key="8">
    <source>
        <dbReference type="EMBL" id="SEJ55959.1"/>
    </source>
</evidence>
<evidence type="ECO:0000256" key="5">
    <source>
        <dbReference type="ARBA" id="ARBA00023136"/>
    </source>
</evidence>
<accession>A0A1H6ZR84</accession>